<protein>
    <submittedName>
        <fullName evidence="1">Uncharacterized protein</fullName>
    </submittedName>
</protein>
<gene>
    <name evidence="1" type="ORF">QE152_g38340</name>
</gene>
<evidence type="ECO:0000313" key="1">
    <source>
        <dbReference type="EMBL" id="KAK9681400.1"/>
    </source>
</evidence>
<sequence>MKVPFFLQISGYYSQLYSNARISQCYCWKIATANGSALVQISGYYSQLYSNARISQCYCWKIATANGSALVNYTATLEYRNATAGRLQQQTVQR</sequence>
<comment type="caution">
    <text evidence="1">The sequence shown here is derived from an EMBL/GenBank/DDBJ whole genome shotgun (WGS) entry which is preliminary data.</text>
</comment>
<dbReference type="AlphaFoldDB" id="A0AAW1HYM1"/>
<keyword evidence="2" id="KW-1185">Reference proteome</keyword>
<organism evidence="1 2">
    <name type="scientific">Popillia japonica</name>
    <name type="common">Japanese beetle</name>
    <dbReference type="NCBI Taxonomy" id="7064"/>
    <lineage>
        <taxon>Eukaryota</taxon>
        <taxon>Metazoa</taxon>
        <taxon>Ecdysozoa</taxon>
        <taxon>Arthropoda</taxon>
        <taxon>Hexapoda</taxon>
        <taxon>Insecta</taxon>
        <taxon>Pterygota</taxon>
        <taxon>Neoptera</taxon>
        <taxon>Endopterygota</taxon>
        <taxon>Coleoptera</taxon>
        <taxon>Polyphaga</taxon>
        <taxon>Scarabaeiformia</taxon>
        <taxon>Scarabaeidae</taxon>
        <taxon>Rutelinae</taxon>
        <taxon>Popillia</taxon>
    </lineage>
</organism>
<name>A0AAW1HYM1_POPJA</name>
<reference evidence="1 2" key="1">
    <citation type="journal article" date="2024" name="BMC Genomics">
        <title>De novo assembly and annotation of Popillia japonica's genome with initial clues to its potential as an invasive pest.</title>
        <authorList>
            <person name="Cucini C."/>
            <person name="Boschi S."/>
            <person name="Funari R."/>
            <person name="Cardaioli E."/>
            <person name="Iannotti N."/>
            <person name="Marturano G."/>
            <person name="Paoli F."/>
            <person name="Bruttini M."/>
            <person name="Carapelli A."/>
            <person name="Frati F."/>
            <person name="Nardi F."/>
        </authorList>
    </citation>
    <scope>NUCLEOTIDE SEQUENCE [LARGE SCALE GENOMIC DNA]</scope>
    <source>
        <strain evidence="1">DMR45628</strain>
    </source>
</reference>
<dbReference type="Proteomes" id="UP001458880">
    <property type="component" value="Unassembled WGS sequence"/>
</dbReference>
<evidence type="ECO:0000313" key="2">
    <source>
        <dbReference type="Proteomes" id="UP001458880"/>
    </source>
</evidence>
<accession>A0AAW1HYM1</accession>
<proteinExistence type="predicted"/>
<dbReference type="EMBL" id="JASPKY010000815">
    <property type="protein sequence ID" value="KAK9681400.1"/>
    <property type="molecule type" value="Genomic_DNA"/>
</dbReference>